<keyword evidence="3" id="KW-0963">Cytoplasm</keyword>
<gene>
    <name evidence="7" type="ORF">DFH08DRAFT_1087095</name>
</gene>
<evidence type="ECO:0000256" key="4">
    <source>
        <dbReference type="ARBA" id="ARBA00023212"/>
    </source>
</evidence>
<feature type="domain" description="TPX2 C-terminal" evidence="6">
    <location>
        <begin position="617"/>
        <end position="682"/>
    </location>
</feature>
<organism evidence="7 8">
    <name type="scientific">Mycena albidolilacea</name>
    <dbReference type="NCBI Taxonomy" id="1033008"/>
    <lineage>
        <taxon>Eukaryota</taxon>
        <taxon>Fungi</taxon>
        <taxon>Dikarya</taxon>
        <taxon>Basidiomycota</taxon>
        <taxon>Agaricomycotina</taxon>
        <taxon>Agaricomycetes</taxon>
        <taxon>Agaricomycetidae</taxon>
        <taxon>Agaricales</taxon>
        <taxon>Marasmiineae</taxon>
        <taxon>Mycenaceae</taxon>
        <taxon>Mycena</taxon>
    </lineage>
</organism>
<dbReference type="InterPro" id="IPR027329">
    <property type="entry name" value="TPX2_C"/>
</dbReference>
<feature type="region of interest" description="Disordered" evidence="5">
    <location>
        <begin position="140"/>
        <end position="166"/>
    </location>
</feature>
<dbReference type="Pfam" id="PF06886">
    <property type="entry name" value="TPX2"/>
    <property type="match status" value="1"/>
</dbReference>
<name>A0AAD6ZBF9_9AGAR</name>
<reference evidence="7" key="1">
    <citation type="submission" date="2023-03" db="EMBL/GenBank/DDBJ databases">
        <title>Massive genome expansion in bonnet fungi (Mycena s.s.) driven by repeated elements and novel gene families across ecological guilds.</title>
        <authorList>
            <consortium name="Lawrence Berkeley National Laboratory"/>
            <person name="Harder C.B."/>
            <person name="Miyauchi S."/>
            <person name="Viragh M."/>
            <person name="Kuo A."/>
            <person name="Thoen E."/>
            <person name="Andreopoulos B."/>
            <person name="Lu D."/>
            <person name="Skrede I."/>
            <person name="Drula E."/>
            <person name="Henrissat B."/>
            <person name="Morin E."/>
            <person name="Kohler A."/>
            <person name="Barry K."/>
            <person name="LaButti K."/>
            <person name="Morin E."/>
            <person name="Salamov A."/>
            <person name="Lipzen A."/>
            <person name="Mereny Z."/>
            <person name="Hegedus B."/>
            <person name="Baldrian P."/>
            <person name="Stursova M."/>
            <person name="Weitz H."/>
            <person name="Taylor A."/>
            <person name="Grigoriev I.V."/>
            <person name="Nagy L.G."/>
            <person name="Martin F."/>
            <person name="Kauserud H."/>
        </authorList>
    </citation>
    <scope>NUCLEOTIDE SEQUENCE</scope>
    <source>
        <strain evidence="7">CBHHK002</strain>
    </source>
</reference>
<comment type="caution">
    <text evidence="7">The sequence shown here is derived from an EMBL/GenBank/DDBJ whole genome shotgun (WGS) entry which is preliminary data.</text>
</comment>
<evidence type="ECO:0000313" key="7">
    <source>
        <dbReference type="EMBL" id="KAJ7314739.1"/>
    </source>
</evidence>
<dbReference type="Proteomes" id="UP001218218">
    <property type="component" value="Unassembled WGS sequence"/>
</dbReference>
<feature type="compositionally biased region" description="Low complexity" evidence="5">
    <location>
        <begin position="484"/>
        <end position="500"/>
    </location>
</feature>
<dbReference type="GO" id="GO:0005856">
    <property type="term" value="C:cytoskeleton"/>
    <property type="evidence" value="ECO:0007669"/>
    <property type="project" value="UniProtKB-SubCell"/>
</dbReference>
<dbReference type="AlphaFoldDB" id="A0AAD6ZBF9"/>
<evidence type="ECO:0000256" key="2">
    <source>
        <dbReference type="ARBA" id="ARBA00005885"/>
    </source>
</evidence>
<feature type="compositionally biased region" description="Basic and acidic residues" evidence="5">
    <location>
        <begin position="633"/>
        <end position="652"/>
    </location>
</feature>
<dbReference type="EMBL" id="JARIHO010000065">
    <property type="protein sequence ID" value="KAJ7314739.1"/>
    <property type="molecule type" value="Genomic_DNA"/>
</dbReference>
<comment type="subcellular location">
    <subcellularLocation>
        <location evidence="1">Cytoplasm</location>
        <location evidence="1">Cytoskeleton</location>
    </subcellularLocation>
</comment>
<evidence type="ECO:0000313" key="8">
    <source>
        <dbReference type="Proteomes" id="UP001218218"/>
    </source>
</evidence>
<feature type="compositionally biased region" description="Basic and acidic residues" evidence="5">
    <location>
        <begin position="670"/>
        <end position="683"/>
    </location>
</feature>
<evidence type="ECO:0000256" key="5">
    <source>
        <dbReference type="SAM" id="MobiDB-lite"/>
    </source>
</evidence>
<feature type="region of interest" description="Disordered" evidence="5">
    <location>
        <begin position="633"/>
        <end position="690"/>
    </location>
</feature>
<keyword evidence="4" id="KW-0206">Cytoskeleton</keyword>
<proteinExistence type="inferred from homology"/>
<protein>
    <recommendedName>
        <fullName evidence="6">TPX2 C-terminal domain-containing protein</fullName>
    </recommendedName>
</protein>
<accession>A0AAD6ZBF9</accession>
<evidence type="ECO:0000256" key="3">
    <source>
        <dbReference type="ARBA" id="ARBA00022490"/>
    </source>
</evidence>
<comment type="similarity">
    <text evidence="2">Belongs to the TPX2 family.</text>
</comment>
<evidence type="ECO:0000256" key="1">
    <source>
        <dbReference type="ARBA" id="ARBA00004245"/>
    </source>
</evidence>
<feature type="region of interest" description="Disordered" evidence="5">
    <location>
        <begin position="313"/>
        <end position="351"/>
    </location>
</feature>
<evidence type="ECO:0000259" key="6">
    <source>
        <dbReference type="Pfam" id="PF06886"/>
    </source>
</evidence>
<feature type="region of interest" description="Disordered" evidence="5">
    <location>
        <begin position="366"/>
        <end position="509"/>
    </location>
</feature>
<sequence>MTGSELSLRHLPDVSDMSFSFQIPTNSGDDLLRDDSGDFFGGGTSLLGSPSRANDAPLTLSDLQVAPAVLETTPPTESKKLTKSLLPTTRSNIQAPSASQLDSRVPKPVSAMLRKPKQAVLDAPVPPTQIPAEIRRLSPAKPIPSREVPNDALTEVSPPAKHPSMHDFSFQLTGTSPAAVSSPRKEITPHATPVELPSVEQKKPEPVTANSVLPTADAPAKSLHRSIKPISSAGIITKPMAPRPKTTTLAPKTHETSKTVQAAVNVDVETPVVDKAGSCSHTGIAGRLLTYGAQLISSFPPSDNDNAMVCEAGDTAMPDNTLPGEDVGRGDSPGDSGSAPLSPPHDGEAVDRDHRITATLSLAEARDGEAAAAENRMVVDSEPESCVSPALDTERGILERSTVQPEISVPRDDGPLTLSQLSPRKPAAIADGDAHADTNAANGHGRRAREGAISPMRPSVKRPSSAASASGEHELGVRSKKRASGAPAAVAAPGTQQAPGEEATRGSGRCCWSTRSLNLDARADYERTAATAEIQRVCKCSHIRCGLLFSIFGDQHTGTEISLQPFGAHQGDGGAQQPKPKPYTIPDFKALHASLAAQHSLRRSQLALAPTVPKPIAFSTDARARERGVFDERVREREREEEQRRELLRREREEEDAREVKEARKRAVPRAHEVPEWYKEAPRRGQGGGQ</sequence>
<keyword evidence="8" id="KW-1185">Reference proteome</keyword>